<dbReference type="InterPro" id="IPR013325">
    <property type="entry name" value="RNA_pol_sigma_r2"/>
</dbReference>
<dbReference type="Pfam" id="PF04542">
    <property type="entry name" value="Sigma70_r2"/>
    <property type="match status" value="1"/>
</dbReference>
<dbReference type="PANTHER" id="PTHR43133">
    <property type="entry name" value="RNA POLYMERASE ECF-TYPE SIGMA FACTO"/>
    <property type="match status" value="1"/>
</dbReference>
<dbReference type="Proteomes" id="UP000656804">
    <property type="component" value="Unassembled WGS sequence"/>
</dbReference>
<dbReference type="Gene3D" id="1.10.10.10">
    <property type="entry name" value="Winged helix-like DNA-binding domain superfamily/Winged helix DNA-binding domain"/>
    <property type="match status" value="1"/>
</dbReference>
<dbReference type="GO" id="GO:0003677">
    <property type="term" value="F:DNA binding"/>
    <property type="evidence" value="ECO:0007669"/>
    <property type="project" value="UniProtKB-KW"/>
</dbReference>
<accession>A0A930V1Q2</accession>
<dbReference type="InterPro" id="IPR013324">
    <property type="entry name" value="RNA_pol_sigma_r3/r4-like"/>
</dbReference>
<dbReference type="NCBIfam" id="TIGR02937">
    <property type="entry name" value="sigma70-ECF"/>
    <property type="match status" value="1"/>
</dbReference>
<comment type="similarity">
    <text evidence="1">Belongs to the sigma-70 factor family. ECF subfamily.</text>
</comment>
<name>A0A930V1Q2_9ACTN</name>
<feature type="domain" description="RNA polymerase sigma-70 region 2" evidence="6">
    <location>
        <begin position="13"/>
        <end position="75"/>
    </location>
</feature>
<dbReference type="SUPFAM" id="SSF88946">
    <property type="entry name" value="Sigma2 domain of RNA polymerase sigma factors"/>
    <property type="match status" value="1"/>
</dbReference>
<sequence>MTDTDDFDHWVAAHWTRLVRTAVLLGCAPSRAEDVVQDALLRCLTKWRHVQRADNREAYVHRILVNAVATAHRPRKFRLVPTADTPDGHRPDDTHDVDTRDAIRRALAALPHDQCQAVVLRHYAHLTEAQMAMVLGVSSGTVKSRLSRAMKALRVDPHLSDLGGTR</sequence>
<evidence type="ECO:0000256" key="3">
    <source>
        <dbReference type="ARBA" id="ARBA00023082"/>
    </source>
</evidence>
<dbReference type="AlphaFoldDB" id="A0A930V1Q2"/>
<dbReference type="InterPro" id="IPR039425">
    <property type="entry name" value="RNA_pol_sigma-70-like"/>
</dbReference>
<dbReference type="GO" id="GO:0016987">
    <property type="term" value="F:sigma factor activity"/>
    <property type="evidence" value="ECO:0007669"/>
    <property type="project" value="UniProtKB-KW"/>
</dbReference>
<keyword evidence="2" id="KW-0805">Transcription regulation</keyword>
<keyword evidence="3" id="KW-0731">Sigma factor</keyword>
<dbReference type="GO" id="GO:0006352">
    <property type="term" value="P:DNA-templated transcription initiation"/>
    <property type="evidence" value="ECO:0007669"/>
    <property type="project" value="InterPro"/>
</dbReference>
<dbReference type="RefSeq" id="WP_194503373.1">
    <property type="nucleotide sequence ID" value="NZ_JADIVZ010000004.1"/>
</dbReference>
<keyword evidence="4" id="KW-0238">DNA-binding</keyword>
<comment type="caution">
    <text evidence="8">The sequence shown here is derived from an EMBL/GenBank/DDBJ whole genome shotgun (WGS) entry which is preliminary data.</text>
</comment>
<dbReference type="InterPro" id="IPR007627">
    <property type="entry name" value="RNA_pol_sigma70_r2"/>
</dbReference>
<keyword evidence="9" id="KW-1185">Reference proteome</keyword>
<organism evidence="8 9">
    <name type="scientific">Nocardioides acrostichi</name>
    <dbReference type="NCBI Taxonomy" id="2784339"/>
    <lineage>
        <taxon>Bacteria</taxon>
        <taxon>Bacillati</taxon>
        <taxon>Actinomycetota</taxon>
        <taxon>Actinomycetes</taxon>
        <taxon>Propionibacteriales</taxon>
        <taxon>Nocardioidaceae</taxon>
        <taxon>Nocardioides</taxon>
    </lineage>
</organism>
<dbReference type="CDD" id="cd06171">
    <property type="entry name" value="Sigma70_r4"/>
    <property type="match status" value="1"/>
</dbReference>
<reference evidence="8" key="1">
    <citation type="submission" date="2020-11" db="EMBL/GenBank/DDBJ databases">
        <title>Nocardioides sp. CBS4Y-1, whole genome shotgun sequence.</title>
        <authorList>
            <person name="Tuo L."/>
        </authorList>
    </citation>
    <scope>NUCLEOTIDE SEQUENCE</scope>
    <source>
        <strain evidence="8">CBS4Y-1</strain>
    </source>
</reference>
<dbReference type="InterPro" id="IPR036388">
    <property type="entry name" value="WH-like_DNA-bd_sf"/>
</dbReference>
<dbReference type="InterPro" id="IPR013249">
    <property type="entry name" value="RNA_pol_sigma70_r4_t2"/>
</dbReference>
<dbReference type="EMBL" id="JADIVZ010000004">
    <property type="protein sequence ID" value="MBF4162120.1"/>
    <property type="molecule type" value="Genomic_DNA"/>
</dbReference>
<evidence type="ECO:0000259" key="6">
    <source>
        <dbReference type="Pfam" id="PF04542"/>
    </source>
</evidence>
<evidence type="ECO:0000256" key="5">
    <source>
        <dbReference type="ARBA" id="ARBA00023163"/>
    </source>
</evidence>
<dbReference type="SUPFAM" id="SSF88659">
    <property type="entry name" value="Sigma3 and sigma4 domains of RNA polymerase sigma factors"/>
    <property type="match status" value="1"/>
</dbReference>
<dbReference type="Pfam" id="PF08281">
    <property type="entry name" value="Sigma70_r4_2"/>
    <property type="match status" value="1"/>
</dbReference>
<dbReference type="Gene3D" id="1.10.1740.10">
    <property type="match status" value="1"/>
</dbReference>
<evidence type="ECO:0000256" key="1">
    <source>
        <dbReference type="ARBA" id="ARBA00010641"/>
    </source>
</evidence>
<protein>
    <submittedName>
        <fullName evidence="8">SigE family RNA polymerase sigma factor</fullName>
    </submittedName>
</protein>
<evidence type="ECO:0000256" key="2">
    <source>
        <dbReference type="ARBA" id="ARBA00023015"/>
    </source>
</evidence>
<feature type="domain" description="RNA polymerase sigma factor 70 region 4 type 2" evidence="7">
    <location>
        <begin position="101"/>
        <end position="153"/>
    </location>
</feature>
<evidence type="ECO:0000313" key="8">
    <source>
        <dbReference type="EMBL" id="MBF4162120.1"/>
    </source>
</evidence>
<keyword evidence="5" id="KW-0804">Transcription</keyword>
<dbReference type="InterPro" id="IPR014325">
    <property type="entry name" value="RNA_pol_sigma-E_actinobac"/>
</dbReference>
<evidence type="ECO:0000256" key="4">
    <source>
        <dbReference type="ARBA" id="ARBA00023125"/>
    </source>
</evidence>
<evidence type="ECO:0000313" key="9">
    <source>
        <dbReference type="Proteomes" id="UP000656804"/>
    </source>
</evidence>
<dbReference type="InterPro" id="IPR014284">
    <property type="entry name" value="RNA_pol_sigma-70_dom"/>
</dbReference>
<evidence type="ECO:0000259" key="7">
    <source>
        <dbReference type="Pfam" id="PF08281"/>
    </source>
</evidence>
<dbReference type="NCBIfam" id="TIGR02983">
    <property type="entry name" value="SigE-fam_strep"/>
    <property type="match status" value="1"/>
</dbReference>
<dbReference type="PANTHER" id="PTHR43133:SF50">
    <property type="entry name" value="ECF RNA POLYMERASE SIGMA FACTOR SIGM"/>
    <property type="match status" value="1"/>
</dbReference>
<proteinExistence type="inferred from homology"/>
<gene>
    <name evidence="8" type="ORF">ISG29_10480</name>
</gene>